<reference evidence="1" key="1">
    <citation type="submission" date="2022-11" db="EMBL/GenBank/DDBJ databases">
        <title>Centuries of genome instability and evolution in soft-shell clam transmissible cancer (bioRxiv).</title>
        <authorList>
            <person name="Hart S.F.M."/>
            <person name="Yonemitsu M.A."/>
            <person name="Giersch R.M."/>
            <person name="Beal B.F."/>
            <person name="Arriagada G."/>
            <person name="Davis B.W."/>
            <person name="Ostrander E.A."/>
            <person name="Goff S.P."/>
            <person name="Metzger M.J."/>
        </authorList>
    </citation>
    <scope>NUCLEOTIDE SEQUENCE</scope>
    <source>
        <strain evidence="1">MELC-2E11</strain>
        <tissue evidence="1">Siphon/mantle</tissue>
    </source>
</reference>
<accession>A0ABY7DEP2</accession>
<sequence length="73" mass="8013">MAVFSDHVTVSIFAVVLTITVLSMAVCTDNISMDVHLCFSLAISALTTSSIDTGQEEREWSPHLDERVVTSFH</sequence>
<name>A0ABY7DEP2_MYAAR</name>
<proteinExistence type="predicted"/>
<gene>
    <name evidence="1" type="ORF">MAR_007014</name>
</gene>
<keyword evidence="2" id="KW-1185">Reference proteome</keyword>
<dbReference type="Proteomes" id="UP001164746">
    <property type="component" value="Chromosome 1"/>
</dbReference>
<evidence type="ECO:0000313" key="2">
    <source>
        <dbReference type="Proteomes" id="UP001164746"/>
    </source>
</evidence>
<dbReference type="EMBL" id="CP111012">
    <property type="protein sequence ID" value="WAQ94543.1"/>
    <property type="molecule type" value="Genomic_DNA"/>
</dbReference>
<evidence type="ECO:0000313" key="1">
    <source>
        <dbReference type="EMBL" id="WAQ94543.1"/>
    </source>
</evidence>
<organism evidence="1 2">
    <name type="scientific">Mya arenaria</name>
    <name type="common">Soft-shell clam</name>
    <dbReference type="NCBI Taxonomy" id="6604"/>
    <lineage>
        <taxon>Eukaryota</taxon>
        <taxon>Metazoa</taxon>
        <taxon>Spiralia</taxon>
        <taxon>Lophotrochozoa</taxon>
        <taxon>Mollusca</taxon>
        <taxon>Bivalvia</taxon>
        <taxon>Autobranchia</taxon>
        <taxon>Heteroconchia</taxon>
        <taxon>Euheterodonta</taxon>
        <taxon>Imparidentia</taxon>
        <taxon>Neoheterodontei</taxon>
        <taxon>Myida</taxon>
        <taxon>Myoidea</taxon>
        <taxon>Myidae</taxon>
        <taxon>Mya</taxon>
    </lineage>
</organism>
<protein>
    <submittedName>
        <fullName evidence="1">Uncharacterized protein</fullName>
    </submittedName>
</protein>